<sequence length="101" mass="11927">MGVHVATSYYKPYAVTSFIDFIMLTFSTNLKYMQHQANPNVQLKTPAMFLQLPITWNRRRQVAVVIMAYNYCVPQLLRIVTEQPTQYRVSWRLNPRILFLA</sequence>
<proteinExistence type="predicted"/>
<evidence type="ECO:0000313" key="2">
    <source>
        <dbReference type="Proteomes" id="UP000735302"/>
    </source>
</evidence>
<name>A0AAV4BP72_9GAST</name>
<comment type="caution">
    <text evidence="1">The sequence shown here is derived from an EMBL/GenBank/DDBJ whole genome shotgun (WGS) entry which is preliminary data.</text>
</comment>
<evidence type="ECO:0000313" key="1">
    <source>
        <dbReference type="EMBL" id="GFO21147.1"/>
    </source>
</evidence>
<dbReference type="AlphaFoldDB" id="A0AAV4BP72"/>
<protein>
    <submittedName>
        <fullName evidence="1">Uncharacterized protein</fullName>
    </submittedName>
</protein>
<organism evidence="1 2">
    <name type="scientific">Plakobranchus ocellatus</name>
    <dbReference type="NCBI Taxonomy" id="259542"/>
    <lineage>
        <taxon>Eukaryota</taxon>
        <taxon>Metazoa</taxon>
        <taxon>Spiralia</taxon>
        <taxon>Lophotrochozoa</taxon>
        <taxon>Mollusca</taxon>
        <taxon>Gastropoda</taxon>
        <taxon>Heterobranchia</taxon>
        <taxon>Euthyneura</taxon>
        <taxon>Panpulmonata</taxon>
        <taxon>Sacoglossa</taxon>
        <taxon>Placobranchoidea</taxon>
        <taxon>Plakobranchidae</taxon>
        <taxon>Plakobranchus</taxon>
    </lineage>
</organism>
<dbReference type="EMBL" id="BLXT01005251">
    <property type="protein sequence ID" value="GFO21147.1"/>
    <property type="molecule type" value="Genomic_DNA"/>
</dbReference>
<gene>
    <name evidence="1" type="ORF">PoB_004765200</name>
</gene>
<keyword evidence="2" id="KW-1185">Reference proteome</keyword>
<accession>A0AAV4BP72</accession>
<reference evidence="1 2" key="1">
    <citation type="journal article" date="2021" name="Elife">
        <title>Chloroplast acquisition without the gene transfer in kleptoplastic sea slugs, Plakobranchus ocellatus.</title>
        <authorList>
            <person name="Maeda T."/>
            <person name="Takahashi S."/>
            <person name="Yoshida T."/>
            <person name="Shimamura S."/>
            <person name="Takaki Y."/>
            <person name="Nagai Y."/>
            <person name="Toyoda A."/>
            <person name="Suzuki Y."/>
            <person name="Arimoto A."/>
            <person name="Ishii H."/>
            <person name="Satoh N."/>
            <person name="Nishiyama T."/>
            <person name="Hasebe M."/>
            <person name="Maruyama T."/>
            <person name="Minagawa J."/>
            <person name="Obokata J."/>
            <person name="Shigenobu S."/>
        </authorList>
    </citation>
    <scope>NUCLEOTIDE SEQUENCE [LARGE SCALE GENOMIC DNA]</scope>
</reference>
<dbReference type="Proteomes" id="UP000735302">
    <property type="component" value="Unassembled WGS sequence"/>
</dbReference>